<gene>
    <name evidence="3" type="ORF">CYCCA115_LOCUS10026</name>
</gene>
<evidence type="ECO:0000313" key="3">
    <source>
        <dbReference type="EMBL" id="CAJ1945883.1"/>
    </source>
</evidence>
<name>A0AAD2FK60_9STRA</name>
<sequence>MQNNHNTMQVSDLPSIYPEQGPSLVKKRKLSEVNPAGAASAGAHTHHRRAVRIVGRSNSQATNDSTVDPQISLLSMLRRQGVDGTTAIAVEKANTFFDDVITEAELEAYDQEVLRAIRDSDLETLRSFYKSNRPLKCSNRFGESLLHLACRKSLSPVVKLLVYEAGVPLNIRDDMGRSPLHDAFWTPTVNCELVDLILNKCPDLLLLPDKRGHTPLNYARKDHWPEWNKYLEDRQHMILPKTLNLPMCSP</sequence>
<dbReference type="AlphaFoldDB" id="A0AAD2FK60"/>
<evidence type="ECO:0000313" key="4">
    <source>
        <dbReference type="Proteomes" id="UP001295423"/>
    </source>
</evidence>
<keyword evidence="2" id="KW-0040">ANK repeat</keyword>
<dbReference type="Pfam" id="PF12796">
    <property type="entry name" value="Ank_2"/>
    <property type="match status" value="1"/>
</dbReference>
<dbReference type="Gene3D" id="1.25.40.20">
    <property type="entry name" value="Ankyrin repeat-containing domain"/>
    <property type="match status" value="1"/>
</dbReference>
<evidence type="ECO:0000256" key="1">
    <source>
        <dbReference type="ARBA" id="ARBA00022737"/>
    </source>
</evidence>
<evidence type="ECO:0000256" key="2">
    <source>
        <dbReference type="ARBA" id="ARBA00023043"/>
    </source>
</evidence>
<proteinExistence type="predicted"/>
<dbReference type="InterPro" id="IPR002110">
    <property type="entry name" value="Ankyrin_rpt"/>
</dbReference>
<reference evidence="3" key="1">
    <citation type="submission" date="2023-08" db="EMBL/GenBank/DDBJ databases">
        <authorList>
            <person name="Audoor S."/>
            <person name="Bilcke G."/>
        </authorList>
    </citation>
    <scope>NUCLEOTIDE SEQUENCE</scope>
</reference>
<protein>
    <submittedName>
        <fullName evidence="3">Uncharacterized protein</fullName>
    </submittedName>
</protein>
<dbReference type="EMBL" id="CAKOGP040001557">
    <property type="protein sequence ID" value="CAJ1945883.1"/>
    <property type="molecule type" value="Genomic_DNA"/>
</dbReference>
<accession>A0AAD2FK60</accession>
<comment type="caution">
    <text evidence="3">The sequence shown here is derived from an EMBL/GenBank/DDBJ whole genome shotgun (WGS) entry which is preliminary data.</text>
</comment>
<keyword evidence="1" id="KW-0677">Repeat</keyword>
<keyword evidence="4" id="KW-1185">Reference proteome</keyword>
<organism evidence="3 4">
    <name type="scientific">Cylindrotheca closterium</name>
    <dbReference type="NCBI Taxonomy" id="2856"/>
    <lineage>
        <taxon>Eukaryota</taxon>
        <taxon>Sar</taxon>
        <taxon>Stramenopiles</taxon>
        <taxon>Ochrophyta</taxon>
        <taxon>Bacillariophyta</taxon>
        <taxon>Bacillariophyceae</taxon>
        <taxon>Bacillariophycidae</taxon>
        <taxon>Bacillariales</taxon>
        <taxon>Bacillariaceae</taxon>
        <taxon>Cylindrotheca</taxon>
    </lineage>
</organism>
<dbReference type="SUPFAM" id="SSF48403">
    <property type="entry name" value="Ankyrin repeat"/>
    <property type="match status" value="1"/>
</dbReference>
<dbReference type="SMART" id="SM00248">
    <property type="entry name" value="ANK"/>
    <property type="match status" value="2"/>
</dbReference>
<dbReference type="Proteomes" id="UP001295423">
    <property type="component" value="Unassembled WGS sequence"/>
</dbReference>
<dbReference type="PANTHER" id="PTHR24198">
    <property type="entry name" value="ANKYRIN REPEAT AND PROTEIN KINASE DOMAIN-CONTAINING PROTEIN"/>
    <property type="match status" value="1"/>
</dbReference>
<dbReference type="InterPro" id="IPR036770">
    <property type="entry name" value="Ankyrin_rpt-contain_sf"/>
</dbReference>
<dbReference type="PANTHER" id="PTHR24198:SF165">
    <property type="entry name" value="ANKYRIN REPEAT-CONTAINING PROTEIN-RELATED"/>
    <property type="match status" value="1"/>
</dbReference>